<accession>A0ABW5B4E6</accession>
<gene>
    <name evidence="1" type="ORF">ACFSKV_04140</name>
</gene>
<comment type="caution">
    <text evidence="1">The sequence shown here is derived from an EMBL/GenBank/DDBJ whole genome shotgun (WGS) entry which is preliminary data.</text>
</comment>
<dbReference type="Proteomes" id="UP001597414">
    <property type="component" value="Unassembled WGS sequence"/>
</dbReference>
<dbReference type="EMBL" id="JBHUIV010000010">
    <property type="protein sequence ID" value="MFD2200742.1"/>
    <property type="molecule type" value="Genomic_DNA"/>
</dbReference>
<reference evidence="2" key="1">
    <citation type="journal article" date="2019" name="Int. J. Syst. Evol. Microbiol.">
        <title>The Global Catalogue of Microorganisms (GCM) 10K type strain sequencing project: providing services to taxonomists for standard genome sequencing and annotation.</title>
        <authorList>
            <consortium name="The Broad Institute Genomics Platform"/>
            <consortium name="The Broad Institute Genome Sequencing Center for Infectious Disease"/>
            <person name="Wu L."/>
            <person name="Ma J."/>
        </authorList>
    </citation>
    <scope>NUCLEOTIDE SEQUENCE [LARGE SCALE GENOMIC DNA]</scope>
    <source>
        <strain evidence="2">KCTC 19812</strain>
    </source>
</reference>
<protein>
    <submittedName>
        <fullName evidence="1">Uncharacterized protein</fullName>
    </submittedName>
</protein>
<name>A0ABW5B4E6_9BACT</name>
<keyword evidence="2" id="KW-1185">Reference proteome</keyword>
<organism evidence="1 2">
    <name type="scientific">Shivajiella indica</name>
    <dbReference type="NCBI Taxonomy" id="872115"/>
    <lineage>
        <taxon>Bacteria</taxon>
        <taxon>Pseudomonadati</taxon>
        <taxon>Bacteroidota</taxon>
        <taxon>Cytophagia</taxon>
        <taxon>Cytophagales</taxon>
        <taxon>Cyclobacteriaceae</taxon>
        <taxon>Shivajiella</taxon>
    </lineage>
</organism>
<evidence type="ECO:0000313" key="1">
    <source>
        <dbReference type="EMBL" id="MFD2200742.1"/>
    </source>
</evidence>
<dbReference type="RefSeq" id="WP_380800595.1">
    <property type="nucleotide sequence ID" value="NZ_JBHUIV010000010.1"/>
</dbReference>
<proteinExistence type="predicted"/>
<sequence>MSLPAAISRFQSNEEFSFWKVSKKDSLTGNIIDPVQILESCGMVELVGTASFDFPNFPEANKSFNLINFKLTNGFTELKGLLNGLISIGKPIGVMAEFEKERGIYSLKYYKADEPTVNAYLKKIFRIVSEEIRFKLILRKLIENQKAFAKEEQLLKAELFA</sequence>
<evidence type="ECO:0000313" key="2">
    <source>
        <dbReference type="Proteomes" id="UP001597414"/>
    </source>
</evidence>